<accession>A0A2S5JE78</accession>
<evidence type="ECO:0000313" key="2">
    <source>
        <dbReference type="Proteomes" id="UP000239736"/>
    </source>
</evidence>
<dbReference type="OrthoDB" id="7325655at2"/>
<comment type="caution">
    <text evidence="1">The sequence shown here is derived from an EMBL/GenBank/DDBJ whole genome shotgun (WGS) entry which is preliminary data.</text>
</comment>
<gene>
    <name evidence="1" type="ORF">LV82_02554</name>
</gene>
<dbReference type="Pfam" id="PF18906">
    <property type="entry name" value="Phage_tube_2"/>
    <property type="match status" value="1"/>
</dbReference>
<dbReference type="EMBL" id="PRDS01000009">
    <property type="protein sequence ID" value="PPB79763.1"/>
    <property type="molecule type" value="Genomic_DNA"/>
</dbReference>
<keyword evidence="2" id="KW-1185">Reference proteome</keyword>
<protein>
    <recommendedName>
        <fullName evidence="3">Tail protein</fullName>
    </recommendedName>
</protein>
<evidence type="ECO:0000313" key="1">
    <source>
        <dbReference type="EMBL" id="PPB79763.1"/>
    </source>
</evidence>
<dbReference type="RefSeq" id="WP_104072255.1">
    <property type="nucleotide sequence ID" value="NZ_PRDS01000009.1"/>
</dbReference>
<reference evidence="1 2" key="1">
    <citation type="submission" date="2018-01" db="EMBL/GenBank/DDBJ databases">
        <title>Genomic Encyclopedia of Archaeal and Bacterial Type Strains, Phase II (KMG-II): from individual species to whole genera.</title>
        <authorList>
            <person name="Goeker M."/>
        </authorList>
    </citation>
    <scope>NUCLEOTIDE SEQUENCE [LARGE SCALE GENOMIC DNA]</scope>
    <source>
        <strain evidence="1 2">DSM 12048</strain>
    </source>
</reference>
<proteinExistence type="predicted"/>
<dbReference type="Proteomes" id="UP000239736">
    <property type="component" value="Unassembled WGS sequence"/>
</dbReference>
<name>A0A2S5JE78_9RHOB</name>
<organism evidence="1 2">
    <name type="scientific">Albidovulum inexpectatum</name>
    <dbReference type="NCBI Taxonomy" id="196587"/>
    <lineage>
        <taxon>Bacteria</taxon>
        <taxon>Pseudomonadati</taxon>
        <taxon>Pseudomonadota</taxon>
        <taxon>Alphaproteobacteria</taxon>
        <taxon>Rhodobacterales</taxon>
        <taxon>Paracoccaceae</taxon>
        <taxon>Albidovulum</taxon>
    </lineage>
</organism>
<dbReference type="InterPro" id="IPR044000">
    <property type="entry name" value="Phage_tube_2"/>
</dbReference>
<dbReference type="AlphaFoldDB" id="A0A2S5JE78"/>
<sequence length="319" mass="33616">MSRLTRKTVIQAKLETAYGTDPGGWGGSDAILISNPSVNLVQDEVSRDLLRPTLGASESLIRARRVEIAFDVEVAGSGTADAPPAWGKLLRACGFAETVVTGSHVEYTPISDGFESLALRYVVDGVTHLALGARGTATWTLDAYSRPIVRFEFTGLDGGSVAASASGSYAGWQTPNTVRPAANSSLLIGSSYVPASGTLSGGTAVNMREFRIDLNTTVNHILLLGSERAEITDRAVQGNLSVELAAGDEVAWLTDIRNIVLTSLGFQHGSQAGNIVRLFAPAVQRRTPSVVDYEGTVLLGTELTLLPQSGDDELTVVTA</sequence>
<evidence type="ECO:0008006" key="3">
    <source>
        <dbReference type="Google" id="ProtNLM"/>
    </source>
</evidence>